<keyword evidence="3" id="KW-1185">Reference proteome</keyword>
<feature type="region of interest" description="Disordered" evidence="1">
    <location>
        <begin position="23"/>
        <end position="53"/>
    </location>
</feature>
<reference evidence="2" key="2">
    <citation type="submission" date="2021-08" db="EMBL/GenBank/DDBJ databases">
        <authorList>
            <person name="Tani A."/>
            <person name="Ola A."/>
            <person name="Ogura Y."/>
            <person name="Katsura K."/>
            <person name="Hayashi T."/>
        </authorList>
    </citation>
    <scope>NUCLEOTIDE SEQUENCE</scope>
    <source>
        <strain evidence="2">DSM 23632</strain>
    </source>
</reference>
<name>A0ABQ4U557_9HYPH</name>
<dbReference type="EMBL" id="BPRB01000270">
    <property type="protein sequence ID" value="GJE62044.1"/>
    <property type="molecule type" value="Genomic_DNA"/>
</dbReference>
<evidence type="ECO:0000313" key="2">
    <source>
        <dbReference type="EMBL" id="GJE62044.1"/>
    </source>
</evidence>
<accession>A0ABQ4U557</accession>
<evidence type="ECO:0000313" key="3">
    <source>
        <dbReference type="Proteomes" id="UP001055057"/>
    </source>
</evidence>
<organism evidence="2 3">
    <name type="scientific">Methylobacterium trifolii</name>
    <dbReference type="NCBI Taxonomy" id="1003092"/>
    <lineage>
        <taxon>Bacteria</taxon>
        <taxon>Pseudomonadati</taxon>
        <taxon>Pseudomonadota</taxon>
        <taxon>Alphaproteobacteria</taxon>
        <taxon>Hyphomicrobiales</taxon>
        <taxon>Methylobacteriaceae</taxon>
        <taxon>Methylobacterium</taxon>
    </lineage>
</organism>
<protein>
    <submittedName>
        <fullName evidence="2">Uncharacterized protein</fullName>
    </submittedName>
</protein>
<dbReference type="Proteomes" id="UP001055057">
    <property type="component" value="Unassembled WGS sequence"/>
</dbReference>
<proteinExistence type="predicted"/>
<dbReference type="RefSeq" id="WP_238184604.1">
    <property type="nucleotide sequence ID" value="NZ_BPRB01000270.1"/>
</dbReference>
<sequence length="392" mass="42007">MDSDLPPEGVVTASDDTALTIEEALNRPDPSTEPAPPVDDAGEEMPGTVPQAAHDYSGIRWPEADRAPDYAWIAGLATPAVFDLTAETIEALLRLNRYVPSRETEVIAFALRGASLVSGHSATKAGSVAIKVTEPDHRNFRCVIGFYFHGERKLSAFTGSTVPCRKAVFGSKHGGDPSNMLLTGMYSYYVWRHKTLTPALRLAKSKADLESGAEATVLRNSADLMLDTADVFDPSTPLDNIHCSYLLGESSDLGAQFSSWGCLTVRGTKAPSDEWKMFQKVLSGVGLKSRVDLMLTTGKEAAIVVDSGNNPENIEEKLGALRQGSRGEEVKRVQVKLGIDASGFWGPITADKFTARQRALNQAAGKGRVADGIYGRSSDALTGWKVFAGASA</sequence>
<evidence type="ECO:0000256" key="1">
    <source>
        <dbReference type="SAM" id="MobiDB-lite"/>
    </source>
</evidence>
<gene>
    <name evidence="2" type="ORF">MPOCJGCO_4173</name>
</gene>
<comment type="caution">
    <text evidence="2">The sequence shown here is derived from an EMBL/GenBank/DDBJ whole genome shotgun (WGS) entry which is preliminary data.</text>
</comment>
<reference evidence="2" key="1">
    <citation type="journal article" date="2021" name="Front. Microbiol.">
        <title>Comprehensive Comparative Genomics and Phenotyping of Methylobacterium Species.</title>
        <authorList>
            <person name="Alessa O."/>
            <person name="Ogura Y."/>
            <person name="Fujitani Y."/>
            <person name="Takami H."/>
            <person name="Hayashi T."/>
            <person name="Sahin N."/>
            <person name="Tani A."/>
        </authorList>
    </citation>
    <scope>NUCLEOTIDE SEQUENCE</scope>
    <source>
        <strain evidence="2">DSM 23632</strain>
    </source>
</reference>